<evidence type="ECO:0000256" key="1">
    <source>
        <dbReference type="SAM" id="MobiDB-lite"/>
    </source>
</evidence>
<dbReference type="EMBL" id="JBBHLL010000234">
    <property type="protein sequence ID" value="KAK7808627.1"/>
    <property type="molecule type" value="Genomic_DNA"/>
</dbReference>
<sequence length="185" mass="19763">MQDSSVSPKDNSVSLTDSNVSLKDSSVSLKDNTVSLKDNRVSLKDSNVSLKDSSVSLKDNSLSLKDSTSRSNDKGNGSQVRHILDFSRDCEGGSFGYEEGSYDREDGSVDAGAMELSCSEVPLYKSSLARGTGIAHPMPPKEADEIGLLSLASEGSIHASLDMMSPWLELTSPQDLGLLIPMTTR</sequence>
<keyword evidence="3" id="KW-1185">Reference proteome</keyword>
<evidence type="ECO:0000313" key="3">
    <source>
        <dbReference type="Proteomes" id="UP001488838"/>
    </source>
</evidence>
<feature type="region of interest" description="Disordered" evidence="1">
    <location>
        <begin position="1"/>
        <end position="82"/>
    </location>
</feature>
<comment type="caution">
    <text evidence="2">The sequence shown here is derived from an EMBL/GenBank/DDBJ whole genome shotgun (WGS) entry which is preliminary data.</text>
</comment>
<protein>
    <submittedName>
        <fullName evidence="2">Uncharacterized protein</fullName>
    </submittedName>
</protein>
<proteinExistence type="predicted"/>
<dbReference type="AlphaFoldDB" id="A0AAW0I3A1"/>
<reference evidence="2 3" key="1">
    <citation type="journal article" date="2023" name="bioRxiv">
        <title>Conserved and derived expression patterns and positive selection on dental genes reveal complex evolutionary context of ever-growing rodent molars.</title>
        <authorList>
            <person name="Calamari Z.T."/>
            <person name="Song A."/>
            <person name="Cohen E."/>
            <person name="Akter M."/>
            <person name="Roy R.D."/>
            <person name="Hallikas O."/>
            <person name="Christensen M.M."/>
            <person name="Li P."/>
            <person name="Marangoni P."/>
            <person name="Jernvall J."/>
            <person name="Klein O.D."/>
        </authorList>
    </citation>
    <scope>NUCLEOTIDE SEQUENCE [LARGE SCALE GENOMIC DNA]</scope>
    <source>
        <strain evidence="2">V071</strain>
    </source>
</reference>
<evidence type="ECO:0000313" key="2">
    <source>
        <dbReference type="EMBL" id="KAK7808627.1"/>
    </source>
</evidence>
<gene>
    <name evidence="2" type="ORF">U0070_010026</name>
</gene>
<feature type="compositionally biased region" description="Low complexity" evidence="1">
    <location>
        <begin position="44"/>
        <end position="66"/>
    </location>
</feature>
<feature type="compositionally biased region" description="Polar residues" evidence="1">
    <location>
        <begin position="1"/>
        <end position="36"/>
    </location>
</feature>
<name>A0AAW0I3A1_MYOGA</name>
<dbReference type="Proteomes" id="UP001488838">
    <property type="component" value="Unassembled WGS sequence"/>
</dbReference>
<accession>A0AAW0I3A1</accession>
<organism evidence="2 3">
    <name type="scientific">Myodes glareolus</name>
    <name type="common">Bank vole</name>
    <name type="synonym">Clethrionomys glareolus</name>
    <dbReference type="NCBI Taxonomy" id="447135"/>
    <lineage>
        <taxon>Eukaryota</taxon>
        <taxon>Metazoa</taxon>
        <taxon>Chordata</taxon>
        <taxon>Craniata</taxon>
        <taxon>Vertebrata</taxon>
        <taxon>Euteleostomi</taxon>
        <taxon>Mammalia</taxon>
        <taxon>Eutheria</taxon>
        <taxon>Euarchontoglires</taxon>
        <taxon>Glires</taxon>
        <taxon>Rodentia</taxon>
        <taxon>Myomorpha</taxon>
        <taxon>Muroidea</taxon>
        <taxon>Cricetidae</taxon>
        <taxon>Arvicolinae</taxon>
        <taxon>Myodes</taxon>
    </lineage>
</organism>